<comment type="similarity">
    <text evidence="2">Belongs to the bacterial ribosomal protein bL32 family.</text>
</comment>
<name>Q9LQX8_ARATH</name>
<accession>Q9LQX8</accession>
<reference key="1">
    <citation type="journal article" date="2000" name="Nature">
        <title>Sequence and analysis of chromosome 1 of the plant Arabidopsis thaliana.</title>
        <authorList>
            <person name="Theologis A."/>
            <person name="Ecker J.R."/>
            <person name="Palm C.J."/>
            <person name="Federspiel N.A."/>
            <person name="Kaul S."/>
            <person name="White O."/>
            <person name="Alonso J."/>
            <person name="Altafi H."/>
            <person name="Araujo R."/>
            <person name="Bowman C.L."/>
            <person name="Brooks S.Y."/>
            <person name="Buehler E."/>
            <person name="Chan A."/>
            <person name="Chao Q."/>
            <person name="Chen H."/>
            <person name="Cheuk R.F."/>
            <person name="Chin C.W."/>
            <person name="Chung M.K."/>
            <person name="Conn L."/>
            <person name="Conway A.B."/>
            <person name="Conway A.R."/>
            <person name="Creasy T.H."/>
            <person name="Dewar K."/>
            <person name="Dunn P."/>
            <person name="Etgu P."/>
            <person name="Feldblyum T.V."/>
            <person name="Feng J."/>
            <person name="Fong B."/>
            <person name="Fujii C.Y."/>
            <person name="Gill J.E."/>
            <person name="Goldsmith A.D."/>
            <person name="Haas B."/>
            <person name="Hansen N.F."/>
            <person name="Hughes B."/>
            <person name="Huizar L."/>
            <person name="Hunter J.L."/>
            <person name="Jenkins J."/>
            <person name="Johnson-Hopson C."/>
            <person name="Khan S."/>
            <person name="Khaykin E."/>
            <person name="Kim C.J."/>
            <person name="Koo H.L."/>
            <person name="Kremenetskaia I."/>
            <person name="Kurtz D.B."/>
            <person name="Kwan A."/>
            <person name="Lam B."/>
            <person name="Langin-Hooper S."/>
            <person name="Lee A."/>
            <person name="Lee J.M."/>
            <person name="Lenz C.A."/>
            <person name="Li J.H."/>
            <person name="Li Y."/>
            <person name="Lin X."/>
            <person name="Liu S.X."/>
            <person name="Liu Z.A."/>
            <person name="Luros J.S."/>
            <person name="Maiti R."/>
            <person name="Marziali A."/>
            <person name="Militscher J."/>
            <person name="Miranda M."/>
            <person name="Nguyen M."/>
            <person name="Nierman W.C."/>
            <person name="Osborne B.I."/>
            <person name="Pai G."/>
            <person name="Peterson J."/>
            <person name="Pham P.K."/>
            <person name="Rizzo M."/>
            <person name="Rooney T."/>
            <person name="Rowley D."/>
            <person name="Sakano H."/>
            <person name="Salzberg S.L."/>
            <person name="Schwartz J.R."/>
            <person name="Shinn P."/>
            <person name="Southwick A.M."/>
            <person name="Sun H."/>
            <person name="Tallon L.J."/>
            <person name="Tambunga G."/>
            <person name="Toriumi M.J."/>
            <person name="Town C.D."/>
            <person name="Utterback T."/>
            <person name="Van Aken S."/>
            <person name="Vaysberg M."/>
            <person name="Vysotskaia V.S."/>
            <person name="Walker M."/>
            <person name="Wu D."/>
            <person name="Yu G."/>
            <person name="Fraser C.M."/>
            <person name="Venter J.C."/>
            <person name="Davis R.W."/>
        </authorList>
    </citation>
    <scope>NUCLEOTIDE SEQUENCE [LARGE SCALE GENOMIC DNA]</scope>
    <source>
        <strain>cv. Columbia</strain>
    </source>
</reference>
<reference evidence="8" key="2">
    <citation type="submission" date="2000-02" db="EMBL/GenBank/DDBJ databases">
        <title>Genomic sequence for Arabidopsis thaliana BAC T24P13 from chromosome I.</title>
        <authorList>
            <person name="Johnson-Hopson C."/>
            <person name="Dunn P."/>
            <person name="Brooks S."/>
            <person name="Buehler E."/>
            <person name="Chao Q."/>
            <person name="Khan S."/>
            <person name="Kim C."/>
            <person name="Shinn P."/>
            <person name="Altafi H."/>
            <person name="Bei Q."/>
            <person name="Chin C."/>
            <person name="Chiou J."/>
            <person name="Choi E."/>
            <person name="Conn L."/>
            <person name="Conway A."/>
            <person name="Gonzales A."/>
            <person name="Hansen N."/>
            <person name="Howing B."/>
            <person name="Koo T."/>
            <person name="Lam B."/>
            <person name="Lee J."/>
            <person name="Lenz C."/>
            <person name="Li J."/>
            <person name="Liu A."/>
            <person name="Liu K."/>
            <person name="Liu S."/>
            <person name="Mukharsky N."/>
            <person name="Nguyen M."/>
            <person name="Palm C."/>
            <person name="Pham P."/>
            <person name="Sakano H."/>
            <person name="Schwartz J."/>
            <person name="Southwick A."/>
            <person name="Thaveri A."/>
            <person name="Toriumi M."/>
            <person name="Vaysberg M."/>
            <person name="Yu G."/>
            <person name="Federspiel N.A."/>
            <person name="Theologis A."/>
            <person name="Ecker J.R."/>
        </authorList>
    </citation>
    <scope>NUCLEOTIDE SEQUENCE</scope>
</reference>
<dbReference type="GO" id="GO:0005840">
    <property type="term" value="C:ribosome"/>
    <property type="evidence" value="ECO:0007669"/>
    <property type="project" value="UniProtKB-KW"/>
</dbReference>
<dbReference type="AlphaFoldDB" id="Q9LQX8"/>
<evidence type="ECO:0000256" key="4">
    <source>
        <dbReference type="ARBA" id="ARBA00022980"/>
    </source>
</evidence>
<dbReference type="SUPFAM" id="SSF57829">
    <property type="entry name" value="Zn-binding ribosomal proteins"/>
    <property type="match status" value="1"/>
</dbReference>
<dbReference type="InterPro" id="IPR051991">
    <property type="entry name" value="Mitoribosomal_protein_bL32"/>
</dbReference>
<evidence type="ECO:0000256" key="3">
    <source>
        <dbReference type="ARBA" id="ARBA00022946"/>
    </source>
</evidence>
<evidence type="ECO:0000256" key="1">
    <source>
        <dbReference type="ARBA" id="ARBA00004173"/>
    </source>
</evidence>
<dbReference type="ExpressionAtlas" id="Q9LQX8">
    <property type="expression patterns" value="baseline and differential"/>
</dbReference>
<evidence type="ECO:0000256" key="5">
    <source>
        <dbReference type="ARBA" id="ARBA00023128"/>
    </source>
</evidence>
<evidence type="ECO:0000313" key="8">
    <source>
        <dbReference type="EMBL" id="AAF87043.1"/>
    </source>
</evidence>
<keyword evidence="3" id="KW-0809">Transit peptide</keyword>
<dbReference type="EMBL" id="AC006535">
    <property type="protein sequence ID" value="AAF87043.1"/>
    <property type="molecule type" value="Genomic_DNA"/>
</dbReference>
<keyword evidence="4" id="KW-0689">Ribosomal protein</keyword>
<proteinExistence type="inferred from homology"/>
<organism evidence="8">
    <name type="scientific">Arabidopsis thaliana</name>
    <name type="common">Mouse-ear cress</name>
    <dbReference type="NCBI Taxonomy" id="3702"/>
    <lineage>
        <taxon>Eukaryota</taxon>
        <taxon>Viridiplantae</taxon>
        <taxon>Streptophyta</taxon>
        <taxon>Embryophyta</taxon>
        <taxon>Tracheophyta</taxon>
        <taxon>Spermatophyta</taxon>
        <taxon>Magnoliopsida</taxon>
        <taxon>eudicotyledons</taxon>
        <taxon>Gunneridae</taxon>
        <taxon>Pentapetalae</taxon>
        <taxon>rosids</taxon>
        <taxon>malvids</taxon>
        <taxon>Brassicales</taxon>
        <taxon>Brassicaceae</taxon>
        <taxon>Camelineae</taxon>
        <taxon>Arabidopsis</taxon>
    </lineage>
</organism>
<dbReference type="GO" id="GO:0005739">
    <property type="term" value="C:mitochondrion"/>
    <property type="evidence" value="ECO:0007669"/>
    <property type="project" value="UniProtKB-SubCell"/>
</dbReference>
<reference evidence="8" key="3">
    <citation type="submission" date="2000-07" db="EMBL/GenBank/DDBJ databases">
        <authorList>
            <person name="Cheuk R."/>
            <person name="Shinn P."/>
            <person name="Brooks S."/>
            <person name="Buehler E."/>
            <person name="Chao Q."/>
            <person name="Johnson-Hopson C."/>
            <person name="Khan S."/>
            <person name="Kim C."/>
            <person name="Altafi H."/>
            <person name="Bei B."/>
            <person name="Chin C."/>
            <person name="Chiou J."/>
            <person name="Choi E."/>
            <person name="Conn L."/>
            <person name="Conway A."/>
            <person name="Gonzalez A."/>
            <person name="Hansen N."/>
            <person name="Howing B."/>
            <person name="Koo T."/>
            <person name="Lam B."/>
            <person name="Lee J."/>
            <person name="Lenz C."/>
            <person name="Li J."/>
            <person name="Liu A."/>
            <person name="Liu J."/>
            <person name="Liu S."/>
            <person name="Mukharsky N."/>
            <person name="Nguyen M."/>
            <person name="Palm C."/>
            <person name="Pham P."/>
            <person name="Sakano H."/>
            <person name="Schwartz J."/>
            <person name="Southwick A."/>
            <person name="Thaveri A."/>
            <person name="Toriumi M."/>
            <person name="Vaysberg M."/>
            <person name="Yu G."/>
            <person name="Davis R."/>
            <person name="Federspiel N."/>
            <person name="Theologis A."/>
            <person name="Ecker J."/>
        </authorList>
    </citation>
    <scope>NUCLEOTIDE SEQUENCE</scope>
</reference>
<evidence type="ECO:0000256" key="7">
    <source>
        <dbReference type="ARBA" id="ARBA00039935"/>
    </source>
</evidence>
<dbReference type="GO" id="GO:0006412">
    <property type="term" value="P:translation"/>
    <property type="evidence" value="ECO:0007669"/>
    <property type="project" value="InterPro"/>
</dbReference>
<evidence type="ECO:0000256" key="6">
    <source>
        <dbReference type="ARBA" id="ARBA00023274"/>
    </source>
</evidence>
<dbReference type="PANTHER" id="PTHR21026:SF2">
    <property type="entry name" value="LARGE RIBOSOMAL SUBUNIT PROTEIN BL32M"/>
    <property type="match status" value="1"/>
</dbReference>
<dbReference type="PIR" id="B86394">
    <property type="entry name" value="B86394"/>
</dbReference>
<dbReference type="InterPro" id="IPR011332">
    <property type="entry name" value="Ribosomal_zn-bd"/>
</dbReference>
<evidence type="ECO:0000256" key="2">
    <source>
        <dbReference type="ARBA" id="ARBA00008560"/>
    </source>
</evidence>
<protein>
    <recommendedName>
        <fullName evidence="7">Large ribosomal subunit protein bL32m</fullName>
    </recommendedName>
</protein>
<dbReference type="PANTHER" id="PTHR21026">
    <property type="entry name" value="39S RIBOSOMAL PROTEIN L32, MITOCHONDRIAL"/>
    <property type="match status" value="1"/>
</dbReference>
<keyword evidence="6" id="KW-0687">Ribonucleoprotein</keyword>
<keyword evidence="5" id="KW-0496">Mitochondrion</keyword>
<dbReference type="TAIR" id="AT1G26740"/>
<dbReference type="GO" id="GO:1990904">
    <property type="term" value="C:ribonucleoprotein complex"/>
    <property type="evidence" value="ECO:0007669"/>
    <property type="project" value="UniProtKB-KW"/>
</dbReference>
<comment type="subcellular location">
    <subcellularLocation>
        <location evidence="1">Mitochondrion</location>
    </subcellularLocation>
</comment>
<sequence>MQRYKKLRILLGRVINFGSRMLISEFTNMPKSQLFVRLEFNCIRIRNPLTDDSIRKYQIDQSSQIIWRNRNGRREGYASMALSQTGSRVAKPPTSLLVLEIFTSVSYSFGETASMALRLTSLKRAAVESCRILETRSLSHVAAMPSPLNGAFDRPISMPPLVLPEFDQNQPGLIEEKSFGFGLPSFAFNGSMELMAVPKKKISKHKRGIRNGPKALKPVPVIIRCRLASLLVLSV</sequence>